<evidence type="ECO:0000313" key="1">
    <source>
        <dbReference type="EMBL" id="PTW56649.1"/>
    </source>
</evidence>
<sequence>MENSAQTSHKALGELALVASHITRPLSHFHEDHLGLNPLNADTLKKIASVRSFQAPLNLALARHLGLTDLAIEPGLARDLAERPDAKLVIGFLKLDPGALLDISKYCAAAQLYPQIRRCVLKSNRQKAQAILGSEAFVIALREVPVFFPHLPSRSANVRLDSELEKAPQSDAMPHALVMEGMKTLMAFARATNRTLATLLGFRFPEAVRRQFHTGETISEVQIAELKTLLAHRGIA</sequence>
<accession>A0A2T5UYQ8</accession>
<name>A0A2T5UYQ8_9HYPH</name>
<gene>
    <name evidence="1" type="ORF">C8N35_111112</name>
</gene>
<reference evidence="1 2" key="1">
    <citation type="submission" date="2018-04" db="EMBL/GenBank/DDBJ databases">
        <title>Genomic Encyclopedia of Archaeal and Bacterial Type Strains, Phase II (KMG-II): from individual species to whole genera.</title>
        <authorList>
            <person name="Goeker M."/>
        </authorList>
    </citation>
    <scope>NUCLEOTIDE SEQUENCE [LARGE SCALE GENOMIC DNA]</scope>
    <source>
        <strain evidence="1 2">DSM 23382</strain>
    </source>
</reference>
<organism evidence="1 2">
    <name type="scientific">Breoghania corrubedonensis</name>
    <dbReference type="NCBI Taxonomy" id="665038"/>
    <lineage>
        <taxon>Bacteria</taxon>
        <taxon>Pseudomonadati</taxon>
        <taxon>Pseudomonadota</taxon>
        <taxon>Alphaproteobacteria</taxon>
        <taxon>Hyphomicrobiales</taxon>
        <taxon>Stappiaceae</taxon>
        <taxon>Breoghania</taxon>
    </lineage>
</organism>
<evidence type="ECO:0000313" key="2">
    <source>
        <dbReference type="Proteomes" id="UP000244081"/>
    </source>
</evidence>
<keyword evidence="2" id="KW-1185">Reference proteome</keyword>
<protein>
    <submittedName>
        <fullName evidence="1">Uncharacterized protein</fullName>
    </submittedName>
</protein>
<dbReference type="AlphaFoldDB" id="A0A2T5UYQ8"/>
<dbReference type="EMBL" id="QAYG01000011">
    <property type="protein sequence ID" value="PTW56649.1"/>
    <property type="molecule type" value="Genomic_DNA"/>
</dbReference>
<proteinExistence type="predicted"/>
<dbReference type="Proteomes" id="UP000244081">
    <property type="component" value="Unassembled WGS sequence"/>
</dbReference>
<comment type="caution">
    <text evidence="1">The sequence shown here is derived from an EMBL/GenBank/DDBJ whole genome shotgun (WGS) entry which is preliminary data.</text>
</comment>